<accession>A0AAU7F3L7</accession>
<protein>
    <submittedName>
        <fullName evidence="2">Uncharacterized protein</fullName>
    </submittedName>
</protein>
<evidence type="ECO:0000313" key="2">
    <source>
        <dbReference type="EMBL" id="XBL98599.1"/>
    </source>
</evidence>
<organism evidence="2">
    <name type="scientific">Pseudomonas iranensis</name>
    <dbReference type="NCBI Taxonomy" id="2745503"/>
    <lineage>
        <taxon>Bacteria</taxon>
        <taxon>Pseudomonadati</taxon>
        <taxon>Pseudomonadota</taxon>
        <taxon>Gammaproteobacteria</taxon>
        <taxon>Pseudomonadales</taxon>
        <taxon>Pseudomonadaceae</taxon>
        <taxon>Pseudomonas</taxon>
    </lineage>
</organism>
<dbReference type="AlphaFoldDB" id="A0AAU7F3L7"/>
<gene>
    <name evidence="2" type="ORF">ABHN08_11775</name>
</gene>
<proteinExistence type="predicted"/>
<feature type="region of interest" description="Disordered" evidence="1">
    <location>
        <begin position="194"/>
        <end position="224"/>
    </location>
</feature>
<sequence length="321" mass="35022">MVNTQRPMQACSQQKSKSKGQIKRSQPSAAPTVGSRSAQEQGGCQAAFAGKPAPTGFCGVDRNWSTPNVQCRLALNRKAKAKARSKDRSLRQLLQLDRVLLKNRAAVRQPSLASQLPQVFVAWTGIGQHPTSNAGLLSTEKQKQRPDQKIAAFGSSYSWIAFCSRTGRLSGSLRWQASSHRFLWRGQELVNTQRPMQACSQQKSKSKGQIKRSQPSAAPTVGSGSAQEQVGCQAAFASKLAPTEKQKAKAIRLLLFTTQYNERKLEWLLILEPVGRLSGGIDPGVGAQRPYDAVVHSGRRCSEANRSRCARIDSGAKEPRA</sequence>
<feature type="region of interest" description="Disordered" evidence="1">
    <location>
        <begin position="1"/>
        <end position="43"/>
    </location>
</feature>
<feature type="compositionally biased region" description="Polar residues" evidence="1">
    <location>
        <begin position="1"/>
        <end position="11"/>
    </location>
</feature>
<reference evidence="2" key="1">
    <citation type="submission" date="2024-05" db="EMBL/GenBank/DDBJ databases">
        <title>Draft genome sequence of Pseudomonas iranensis M7D1.</title>
        <authorList>
            <person name="Miller S.L."/>
            <person name="Nsubuga A."/>
            <person name="Lu N."/>
            <person name="King J."/>
            <person name="Shears P."/>
            <person name="Lawson P.A."/>
        </authorList>
    </citation>
    <scope>NUCLEOTIDE SEQUENCE</scope>
    <source>
        <strain evidence="2">M7D1</strain>
    </source>
</reference>
<name>A0AAU7F3L7_9PSED</name>
<dbReference type="EMBL" id="CP157354">
    <property type="protein sequence ID" value="XBL98599.1"/>
    <property type="molecule type" value="Genomic_DNA"/>
</dbReference>
<evidence type="ECO:0000256" key="1">
    <source>
        <dbReference type="SAM" id="MobiDB-lite"/>
    </source>
</evidence>